<name>A0ABS7MHZ4_9SPHN</name>
<organism evidence="4 5">
    <name type="scientific">Sphingopyxis jiangsuensis</name>
    <dbReference type="NCBI Taxonomy" id="2871171"/>
    <lineage>
        <taxon>Bacteria</taxon>
        <taxon>Pseudomonadati</taxon>
        <taxon>Pseudomonadota</taxon>
        <taxon>Alphaproteobacteria</taxon>
        <taxon>Sphingomonadales</taxon>
        <taxon>Sphingomonadaceae</taxon>
        <taxon>Sphingopyxis</taxon>
    </lineage>
</organism>
<evidence type="ECO:0000313" key="5">
    <source>
        <dbReference type="Proteomes" id="UP001166571"/>
    </source>
</evidence>
<dbReference type="InterPro" id="IPR027417">
    <property type="entry name" value="P-loop_NTPase"/>
</dbReference>
<feature type="domain" description="ABC transporter" evidence="3">
    <location>
        <begin position="17"/>
        <end position="255"/>
    </location>
</feature>
<dbReference type="InterPro" id="IPR003593">
    <property type="entry name" value="AAA+_ATPase"/>
</dbReference>
<dbReference type="Proteomes" id="UP001166571">
    <property type="component" value="Unassembled WGS sequence"/>
</dbReference>
<keyword evidence="5" id="KW-1185">Reference proteome</keyword>
<dbReference type="Gene3D" id="3.40.50.300">
    <property type="entry name" value="P-loop containing nucleotide triphosphate hydrolases"/>
    <property type="match status" value="1"/>
</dbReference>
<dbReference type="SMART" id="SM00382">
    <property type="entry name" value="AAA"/>
    <property type="match status" value="1"/>
</dbReference>
<dbReference type="InterPro" id="IPR017871">
    <property type="entry name" value="ABC_transporter-like_CS"/>
</dbReference>
<dbReference type="Pfam" id="PF00005">
    <property type="entry name" value="ABC_tran"/>
    <property type="match status" value="1"/>
</dbReference>
<keyword evidence="1" id="KW-0547">Nucleotide-binding</keyword>
<dbReference type="EMBL" id="JAILXK010000002">
    <property type="protein sequence ID" value="MBY4638402.1"/>
    <property type="molecule type" value="Genomic_DNA"/>
</dbReference>
<proteinExistence type="predicted"/>
<dbReference type="PROSITE" id="PS00211">
    <property type="entry name" value="ABC_TRANSPORTER_1"/>
    <property type="match status" value="1"/>
</dbReference>
<evidence type="ECO:0000313" key="4">
    <source>
        <dbReference type="EMBL" id="MBY4638402.1"/>
    </source>
</evidence>
<accession>A0ABS7MHZ4</accession>
<dbReference type="CDD" id="cd03216">
    <property type="entry name" value="ABC_Carb_Monos_I"/>
    <property type="match status" value="1"/>
</dbReference>
<dbReference type="InterPro" id="IPR050107">
    <property type="entry name" value="ABC_carbohydrate_import_ATPase"/>
</dbReference>
<evidence type="ECO:0000256" key="2">
    <source>
        <dbReference type="ARBA" id="ARBA00022840"/>
    </source>
</evidence>
<keyword evidence="2 4" id="KW-0067">ATP-binding</keyword>
<dbReference type="SUPFAM" id="SSF52540">
    <property type="entry name" value="P-loop containing nucleoside triphosphate hydrolases"/>
    <property type="match status" value="1"/>
</dbReference>
<reference evidence="4" key="1">
    <citation type="submission" date="2021-08" db="EMBL/GenBank/DDBJ databases">
        <title>Sphingopyxis panaciterrulae sp. nov., isolated from the surface water of the Yellow Sea.</title>
        <authorList>
            <person name="Gao Z."/>
            <person name="Zhang D."/>
            <person name="Zhang A."/>
        </authorList>
    </citation>
    <scope>NUCLEOTIDE SEQUENCE</scope>
    <source>
        <strain evidence="4">XHP0097</strain>
    </source>
</reference>
<gene>
    <name evidence="4" type="ORF">K5P26_14760</name>
</gene>
<dbReference type="InterPro" id="IPR003439">
    <property type="entry name" value="ABC_transporter-like_ATP-bd"/>
</dbReference>
<dbReference type="PANTHER" id="PTHR43790">
    <property type="entry name" value="CARBOHYDRATE TRANSPORT ATP-BINDING PROTEIN MG119-RELATED"/>
    <property type="match status" value="1"/>
</dbReference>
<sequence>MKMTAVSKSEPSRLPILEMRGITKTYGSHRALDDVAFHVMSGEVVGLLGDNGAGKSTLVKTLSGVVRPDDGEVYQDGVRVRLANHADAEALGIETIYQDCALVGAMSIYRNMFLGREETNRFGFLDRDAMRRKAQTILESAVEISGLDDPEKVVAALSGGQKQAVAIARAVHFRKRMVVFDEPTSALSVRETENVLASIVRLRGEGISSVFVTHNLYHAKQVCDRFVVMARGRKILDTPSDEVSLDELTRIIVSR</sequence>
<dbReference type="PROSITE" id="PS50893">
    <property type="entry name" value="ABC_TRANSPORTER_2"/>
    <property type="match status" value="1"/>
</dbReference>
<protein>
    <submittedName>
        <fullName evidence="4">ATP-binding cassette domain-containing protein</fullName>
    </submittedName>
</protein>
<dbReference type="GO" id="GO:0005524">
    <property type="term" value="F:ATP binding"/>
    <property type="evidence" value="ECO:0007669"/>
    <property type="project" value="UniProtKB-KW"/>
</dbReference>
<evidence type="ECO:0000256" key="1">
    <source>
        <dbReference type="ARBA" id="ARBA00022741"/>
    </source>
</evidence>
<evidence type="ECO:0000259" key="3">
    <source>
        <dbReference type="PROSITE" id="PS50893"/>
    </source>
</evidence>
<dbReference type="PANTHER" id="PTHR43790:SF8">
    <property type="entry name" value="SUGAR ABC TRANSPORTER ATP-BINDING PROTEIN"/>
    <property type="match status" value="1"/>
</dbReference>
<comment type="caution">
    <text evidence="4">The sequence shown here is derived from an EMBL/GenBank/DDBJ whole genome shotgun (WGS) entry which is preliminary data.</text>
</comment>